<sequence>MLTIKRFKVVNDMSILVNSVNNRVYDDVNNSAQFNKLYMHDLGIRF</sequence>
<accession>A0A381J843</accession>
<organism evidence="1 2">
    <name type="scientific">Clostridium putrefaciens</name>
    <dbReference type="NCBI Taxonomy" id="99675"/>
    <lineage>
        <taxon>Bacteria</taxon>
        <taxon>Bacillati</taxon>
        <taxon>Bacillota</taxon>
        <taxon>Clostridia</taxon>
        <taxon>Eubacteriales</taxon>
        <taxon>Clostridiaceae</taxon>
        <taxon>Clostridium</taxon>
    </lineage>
</organism>
<evidence type="ECO:0000313" key="2">
    <source>
        <dbReference type="Proteomes" id="UP000254664"/>
    </source>
</evidence>
<dbReference type="EMBL" id="UFWZ01000001">
    <property type="protein sequence ID" value="SUY46567.1"/>
    <property type="molecule type" value="Genomic_DNA"/>
</dbReference>
<name>A0A381J843_9CLOT</name>
<evidence type="ECO:0000313" key="1">
    <source>
        <dbReference type="EMBL" id="SUY46567.1"/>
    </source>
</evidence>
<dbReference type="Proteomes" id="UP000254664">
    <property type="component" value="Unassembled WGS sequence"/>
</dbReference>
<proteinExistence type="predicted"/>
<keyword evidence="2" id="KW-1185">Reference proteome</keyword>
<reference evidence="1 2" key="1">
    <citation type="submission" date="2018-06" db="EMBL/GenBank/DDBJ databases">
        <authorList>
            <consortium name="Pathogen Informatics"/>
            <person name="Doyle S."/>
        </authorList>
    </citation>
    <scope>NUCLEOTIDE SEQUENCE [LARGE SCALE GENOMIC DNA]</scope>
    <source>
        <strain evidence="1 2">NCTC9836</strain>
    </source>
</reference>
<dbReference type="AlphaFoldDB" id="A0A381J843"/>
<protein>
    <submittedName>
        <fullName evidence="1">Uncharacterized protein</fullName>
    </submittedName>
</protein>
<gene>
    <name evidence="1" type="ORF">NCTC9836_00863</name>
</gene>